<dbReference type="EMBL" id="FMSP01000023">
    <property type="protein sequence ID" value="SCV74780.1"/>
    <property type="molecule type" value="Genomic_DNA"/>
</dbReference>
<dbReference type="OrthoDB" id="10449311at2759"/>
<evidence type="ECO:0000256" key="1">
    <source>
        <dbReference type="SAM" id="MobiDB-lite"/>
    </source>
</evidence>
<keyword evidence="3" id="KW-1185">Reference proteome</keyword>
<reference evidence="3" key="1">
    <citation type="submission" date="2016-09" db="EMBL/GenBank/DDBJ databases">
        <authorList>
            <person name="Jeantristanb JTB J.-T."/>
            <person name="Ricardo R."/>
        </authorList>
    </citation>
    <scope>NUCLEOTIDE SEQUENCE [LARGE SCALE GENOMIC DNA]</scope>
</reference>
<name>A0A238FLZ7_9BASI</name>
<accession>A0A238FLZ7</accession>
<protein>
    <submittedName>
        <fullName evidence="2">BQ2448_7809 protein</fullName>
    </submittedName>
</protein>
<organism evidence="2 3">
    <name type="scientific">Microbotryum intermedium</name>
    <dbReference type="NCBI Taxonomy" id="269621"/>
    <lineage>
        <taxon>Eukaryota</taxon>
        <taxon>Fungi</taxon>
        <taxon>Dikarya</taxon>
        <taxon>Basidiomycota</taxon>
        <taxon>Pucciniomycotina</taxon>
        <taxon>Microbotryomycetes</taxon>
        <taxon>Microbotryales</taxon>
        <taxon>Microbotryaceae</taxon>
        <taxon>Microbotryum</taxon>
    </lineage>
</organism>
<dbReference type="Proteomes" id="UP000198372">
    <property type="component" value="Unassembled WGS sequence"/>
</dbReference>
<feature type="region of interest" description="Disordered" evidence="1">
    <location>
        <begin position="110"/>
        <end position="141"/>
    </location>
</feature>
<feature type="region of interest" description="Disordered" evidence="1">
    <location>
        <begin position="1"/>
        <end position="62"/>
    </location>
</feature>
<evidence type="ECO:0000313" key="2">
    <source>
        <dbReference type="EMBL" id="SCV74780.1"/>
    </source>
</evidence>
<dbReference type="AlphaFoldDB" id="A0A238FLZ7"/>
<gene>
    <name evidence="2" type="ORF">BQ2448_7809</name>
</gene>
<proteinExistence type="predicted"/>
<sequence length="181" mass="19044">MTLSPHWPGPQPRGHELAGSAGGGGGAPATTTPTTGKRVATMSHHAHRPHDARTDLVNSSKSSLGTKLSYEIRLDGKGVVTGSLYDPLLHEAHPNRALLSASAAAGLVGSSATPHARAPTTGTTTTTKRRAHSPARQEHQLPGKRHRIVVVACGRCESRCACRGHHGTLLLPKYETRGNPY</sequence>
<evidence type="ECO:0000313" key="3">
    <source>
        <dbReference type="Proteomes" id="UP000198372"/>
    </source>
</evidence>
<feature type="compositionally biased region" description="Low complexity" evidence="1">
    <location>
        <begin position="110"/>
        <end position="126"/>
    </location>
</feature>